<dbReference type="InterPro" id="IPR040720">
    <property type="entry name" value="GH81_C"/>
</dbReference>
<evidence type="ECO:0000256" key="4">
    <source>
        <dbReference type="ARBA" id="ARBA00022801"/>
    </source>
</evidence>
<evidence type="ECO:0000256" key="1">
    <source>
        <dbReference type="ARBA" id="ARBA00000382"/>
    </source>
</evidence>
<organism evidence="11 12">
    <name type="scientific">Triparma laevis f. longispina</name>
    <dbReference type="NCBI Taxonomy" id="1714387"/>
    <lineage>
        <taxon>Eukaryota</taxon>
        <taxon>Sar</taxon>
        <taxon>Stramenopiles</taxon>
        <taxon>Ochrophyta</taxon>
        <taxon>Bolidophyceae</taxon>
        <taxon>Parmales</taxon>
        <taxon>Triparmaceae</taxon>
        <taxon>Triparma</taxon>
    </lineage>
</organism>
<accession>A0A9W6ZMY8</accession>
<evidence type="ECO:0000256" key="2">
    <source>
        <dbReference type="ARBA" id="ARBA00010730"/>
    </source>
</evidence>
<dbReference type="PANTHER" id="PTHR31983:SF0">
    <property type="entry name" value="GLUCAN ENDO-1,3-BETA-D-GLUCOSIDASE 2"/>
    <property type="match status" value="1"/>
</dbReference>
<keyword evidence="7" id="KW-0961">Cell wall biogenesis/degradation</keyword>
<keyword evidence="4" id="KW-0378">Hydrolase</keyword>
<dbReference type="GO" id="GO:0071555">
    <property type="term" value="P:cell wall organization"/>
    <property type="evidence" value="ECO:0007669"/>
    <property type="project" value="UniProtKB-KW"/>
</dbReference>
<gene>
    <name evidence="11" type="ORF">TrLO_g11715</name>
</gene>
<evidence type="ECO:0000313" key="11">
    <source>
        <dbReference type="EMBL" id="GMH53175.1"/>
    </source>
</evidence>
<evidence type="ECO:0000256" key="6">
    <source>
        <dbReference type="ARBA" id="ARBA00023295"/>
    </source>
</evidence>
<reference evidence="12" key="1">
    <citation type="journal article" date="2023" name="Commun. Biol.">
        <title>Genome analysis of Parmales, the sister group of diatoms, reveals the evolutionary specialization of diatoms from phago-mixotrophs to photoautotrophs.</title>
        <authorList>
            <person name="Ban H."/>
            <person name="Sato S."/>
            <person name="Yoshikawa S."/>
            <person name="Yamada K."/>
            <person name="Nakamura Y."/>
            <person name="Ichinomiya M."/>
            <person name="Sato N."/>
            <person name="Blanc-Mathieu R."/>
            <person name="Endo H."/>
            <person name="Kuwata A."/>
            <person name="Ogata H."/>
        </authorList>
    </citation>
    <scope>NUCLEOTIDE SEQUENCE [LARGE SCALE GENOMIC DNA]</scope>
    <source>
        <strain evidence="12">NIES 3700</strain>
    </source>
</reference>
<dbReference type="Proteomes" id="UP001165122">
    <property type="component" value="Unassembled WGS sequence"/>
</dbReference>
<dbReference type="EMBL" id="BRXW01000423">
    <property type="protein sequence ID" value="GMH53175.1"/>
    <property type="molecule type" value="Genomic_DNA"/>
</dbReference>
<keyword evidence="8" id="KW-0624">Polysaccharide degradation</keyword>
<dbReference type="GO" id="GO:0052861">
    <property type="term" value="F:endo-1,3(4)-beta-glucanase activity"/>
    <property type="evidence" value="ECO:0007669"/>
    <property type="project" value="InterPro"/>
</dbReference>
<sequence length="1001" mass="110710">MFAARTNQLPVLSGAFPSDPDAYSLLPPSTVSSFTKHPTPLKVFRRDASSSPPAQLFKDHEPNKPLPTNRWYQNLLVGIDGGLTDAHKTYTIPYIIDAMFSNIVPPSAKTKARGIRVHSPNVAPSGDKIVQLTYDAGAGVGLGVNTAPSSSFEPADIYNVKADPSPLQLIVEWKKIYKSWFTETYDRIFSHPNNDLLMQIPIIRGSPYQTVHFFEGAIPFFTSTNVPFTDPYTPTDFTVKLDDDEIDLNCVMTTNTSVVVPSRRASKYVSVHFAGSDATWIVFLSRPLDLSCRVVDPKDYVPPPPSTPGVPPPPPSINFELFSSSPLSTPATLRVALANNCTTGINVQFCERSKPRDKSDFIRVLKEHSAVMPGSDAAVQYTFPTLTKYDSDAEEVTVHFNWSPVTMAGDNFTSNAPLSIPKTELLTYALPHHVDNMEAMVGSSNGKTGHCTPTLHGPACLVMGGNWAMRESLSRASFYAPRPPRAEHVNILAESLRKDIKFRIPANYMKGAGDTYFSGKILAKLSRILLVAQELRDLAHEADSDNLHNMDKEHKHIVEACASAHLPSDKEMNEAISHLRSGVTIWLNGSAQAPFVYDEKWGGMVNCGCTYDDVTQSCSNNAPTDCPGLTDPGQNFGHGYYNDHHFHHGYHIYAAATVAKFDSDWGREYFEPVLSLIRDIANPSSKDKYFPQFRHKDWFLGSSWASGIGLINGGPYPNGRNQESSSESIAAYEAMVLYGNVMYEIWGGDKSVTQNNNKDAQTAASIRDMSRLLLATELRSADRYWHVRKKVNRIYPKEYTPLVVGMLWSMMAQFQTWFGADAFLAYGIQLMPLTPISEQRDEVKWANEMYPVFKESCDSSQVCQDQGWAVLLRGIQATIGDVDGAINEVLELKDDVYVSAGGNGQSRTNTIWYISTRPYVELKVDDSGDDVDENTTDDDEVWVENPCDDCSHEVCTGSLNKCSTLDAPFLCTEGSSIGGCSPVPWELGNFCNNCCMLKADC</sequence>
<evidence type="ECO:0000256" key="7">
    <source>
        <dbReference type="ARBA" id="ARBA00023316"/>
    </source>
</evidence>
<keyword evidence="5" id="KW-0119">Carbohydrate metabolism</keyword>
<proteinExistence type="inferred from homology"/>
<dbReference type="EC" id="3.2.1.39" evidence="3"/>
<dbReference type="Gene3D" id="2.70.98.30">
    <property type="entry name" value="Golgi alpha-mannosidase II, domain 4"/>
    <property type="match status" value="1"/>
</dbReference>
<feature type="region of interest" description="Disordered" evidence="9">
    <location>
        <begin position="44"/>
        <end position="64"/>
    </location>
</feature>
<evidence type="ECO:0000256" key="9">
    <source>
        <dbReference type="SAM" id="MobiDB-lite"/>
    </source>
</evidence>
<feature type="domain" description="Glycosyl hydrolase family 81 C-terminal" evidence="10">
    <location>
        <begin position="487"/>
        <end position="914"/>
    </location>
</feature>
<dbReference type="GO" id="GO:0042973">
    <property type="term" value="F:glucan endo-1,3-beta-D-glucosidase activity"/>
    <property type="evidence" value="ECO:0007669"/>
    <property type="project" value="UniProtKB-EC"/>
</dbReference>
<comment type="caution">
    <text evidence="11">The sequence shown here is derived from an EMBL/GenBank/DDBJ whole genome shotgun (WGS) entry which is preliminary data.</text>
</comment>
<evidence type="ECO:0000256" key="8">
    <source>
        <dbReference type="ARBA" id="ARBA00023326"/>
    </source>
</evidence>
<keyword evidence="12" id="KW-1185">Reference proteome</keyword>
<dbReference type="PROSITE" id="PS52008">
    <property type="entry name" value="GH81"/>
    <property type="match status" value="1"/>
</dbReference>
<keyword evidence="6" id="KW-0326">Glycosidase</keyword>
<dbReference type="GO" id="GO:0000272">
    <property type="term" value="P:polysaccharide catabolic process"/>
    <property type="evidence" value="ECO:0007669"/>
    <property type="project" value="UniProtKB-KW"/>
</dbReference>
<evidence type="ECO:0000313" key="12">
    <source>
        <dbReference type="Proteomes" id="UP001165122"/>
    </source>
</evidence>
<dbReference type="AlphaFoldDB" id="A0A9W6ZMY8"/>
<comment type="similarity">
    <text evidence="2">Belongs to the glycosyl hydrolase 81 family.</text>
</comment>
<evidence type="ECO:0000256" key="3">
    <source>
        <dbReference type="ARBA" id="ARBA00012780"/>
    </source>
</evidence>
<comment type="catalytic activity">
    <reaction evidence="1">
        <text>Hydrolysis of (1-&gt;3)-beta-D-glucosidic linkages in (1-&gt;3)-beta-D-glucans.</text>
        <dbReference type="EC" id="3.2.1.39"/>
    </reaction>
</comment>
<dbReference type="InterPro" id="IPR005200">
    <property type="entry name" value="Endo-beta-glucanase"/>
</dbReference>
<name>A0A9W6ZMY8_9STRA</name>
<dbReference type="Pfam" id="PF17652">
    <property type="entry name" value="Glyco_hydro81C"/>
    <property type="match status" value="1"/>
</dbReference>
<protein>
    <recommendedName>
        <fullName evidence="3">glucan endo-1,3-beta-D-glucosidase</fullName>
        <ecNumber evidence="3">3.2.1.39</ecNumber>
    </recommendedName>
</protein>
<dbReference type="PANTHER" id="PTHR31983">
    <property type="entry name" value="ENDO-1,3(4)-BETA-GLUCANASE 1"/>
    <property type="match status" value="1"/>
</dbReference>
<dbReference type="OrthoDB" id="4473401at2759"/>
<evidence type="ECO:0000256" key="5">
    <source>
        <dbReference type="ARBA" id="ARBA00023277"/>
    </source>
</evidence>
<evidence type="ECO:0000259" key="10">
    <source>
        <dbReference type="Pfam" id="PF17652"/>
    </source>
</evidence>